<evidence type="ECO:0000256" key="1">
    <source>
        <dbReference type="ARBA" id="ARBA00010164"/>
    </source>
</evidence>
<name>A0A4R2IYZ9_9ACTN</name>
<feature type="domain" description="HipA N-terminal subdomain 1" evidence="5">
    <location>
        <begin position="9"/>
        <end position="107"/>
    </location>
</feature>
<sequence length="432" mass="47074">MSVTELCLLLGDELAGTVTRLSNGKLNFRYDDTYVSKGATATPISVSMPTHVTPHTDSQITPWLWGLLPDDDAVLNRWAREFQVSAGSAFALLATPVGEDCPGAVRLIPPDRLPAVAEPGLTDVDWLGEAQIAQRLRDLKRDNTAWLGANHAGRFSLAGAQAKTALLRDGDRWGDPHGSVATSHILKPAIEGLDNHDLNEHLCLSAMQAAGLFAVGSRIERFEDQSAIVVARYDRRLRDGRQIRVHQEDLCQALGVHPVRKYQNEGGPGPRDIASLLSRAIPRSDARKATLSFLDALVWNWVIAGTDAHAKNYSLLLQGQQVRLAPFYDVASALPYDSYPEQKMRLAMKFGSGYQVNPASSPWARIASDLHLPVDEVRDRAARLVATAPDAFSTAAADPAVRRLESALPERLTDLVAQRAARCARYLNTGSG</sequence>
<dbReference type="NCBIfam" id="TIGR03071">
    <property type="entry name" value="couple_hipA"/>
    <property type="match status" value="1"/>
</dbReference>
<dbReference type="AlphaFoldDB" id="A0A4R2IYZ9"/>
<dbReference type="GO" id="GO:0004674">
    <property type="term" value="F:protein serine/threonine kinase activity"/>
    <property type="evidence" value="ECO:0007669"/>
    <property type="project" value="TreeGrafter"/>
</dbReference>
<evidence type="ECO:0000313" key="7">
    <source>
        <dbReference type="Proteomes" id="UP000295573"/>
    </source>
</evidence>
<evidence type="ECO:0000256" key="2">
    <source>
        <dbReference type="ARBA" id="ARBA00022679"/>
    </source>
</evidence>
<dbReference type="InterPro" id="IPR017508">
    <property type="entry name" value="HipA_N1"/>
</dbReference>
<keyword evidence="7" id="KW-1185">Reference proteome</keyword>
<evidence type="ECO:0000256" key="3">
    <source>
        <dbReference type="ARBA" id="ARBA00022777"/>
    </source>
</evidence>
<dbReference type="Pfam" id="PF07804">
    <property type="entry name" value="HipA_C"/>
    <property type="match status" value="1"/>
</dbReference>
<dbReference type="OrthoDB" id="3182374at2"/>
<dbReference type="PANTHER" id="PTHR37419:SF1">
    <property type="entry name" value="SERINE_THREONINE-PROTEIN KINASE TOXIN HIPA"/>
    <property type="match status" value="1"/>
</dbReference>
<accession>A0A4R2IYZ9</accession>
<gene>
    <name evidence="6" type="ORF">EV646_10452</name>
</gene>
<dbReference type="GO" id="GO:0005829">
    <property type="term" value="C:cytosol"/>
    <property type="evidence" value="ECO:0007669"/>
    <property type="project" value="TreeGrafter"/>
</dbReference>
<dbReference type="InterPro" id="IPR012893">
    <property type="entry name" value="HipA-like_C"/>
</dbReference>
<feature type="domain" description="HipA-like C-terminal" evidence="4">
    <location>
        <begin position="155"/>
        <end position="391"/>
    </location>
</feature>
<evidence type="ECO:0000313" key="6">
    <source>
        <dbReference type="EMBL" id="TCO48235.1"/>
    </source>
</evidence>
<comment type="caution">
    <text evidence="6">The sequence shown here is derived from an EMBL/GenBank/DDBJ whole genome shotgun (WGS) entry which is preliminary data.</text>
</comment>
<dbReference type="InterPro" id="IPR052028">
    <property type="entry name" value="HipA_Ser/Thr_kinase"/>
</dbReference>
<proteinExistence type="inferred from homology"/>
<dbReference type="Gene3D" id="1.10.1070.20">
    <property type="match status" value="1"/>
</dbReference>
<dbReference type="Pfam" id="PF13657">
    <property type="entry name" value="Couple_hipA"/>
    <property type="match status" value="1"/>
</dbReference>
<comment type="similarity">
    <text evidence="1">Belongs to the HipA Ser/Thr kinase family.</text>
</comment>
<keyword evidence="2" id="KW-0808">Transferase</keyword>
<keyword evidence="3 6" id="KW-0418">Kinase</keyword>
<protein>
    <submittedName>
        <fullName evidence="6">Serine/threonine-protein kinase HipA</fullName>
    </submittedName>
</protein>
<organism evidence="6 7">
    <name type="scientific">Kribbella antiqua</name>
    <dbReference type="NCBI Taxonomy" id="2512217"/>
    <lineage>
        <taxon>Bacteria</taxon>
        <taxon>Bacillati</taxon>
        <taxon>Actinomycetota</taxon>
        <taxon>Actinomycetes</taxon>
        <taxon>Propionibacteriales</taxon>
        <taxon>Kribbellaceae</taxon>
        <taxon>Kribbella</taxon>
    </lineage>
</organism>
<dbReference type="PANTHER" id="PTHR37419">
    <property type="entry name" value="SERINE/THREONINE-PROTEIN KINASE TOXIN HIPA"/>
    <property type="match status" value="1"/>
</dbReference>
<dbReference type="RefSeq" id="WP_132147952.1">
    <property type="nucleotide sequence ID" value="NZ_SLWR01000004.1"/>
</dbReference>
<reference evidence="6 7" key="1">
    <citation type="journal article" date="2015" name="Stand. Genomic Sci.">
        <title>Genomic Encyclopedia of Bacterial and Archaeal Type Strains, Phase III: the genomes of soil and plant-associated and newly described type strains.</title>
        <authorList>
            <person name="Whitman W.B."/>
            <person name="Woyke T."/>
            <person name="Klenk H.P."/>
            <person name="Zhou Y."/>
            <person name="Lilburn T.G."/>
            <person name="Beck B.J."/>
            <person name="De Vos P."/>
            <person name="Vandamme P."/>
            <person name="Eisen J.A."/>
            <person name="Garrity G."/>
            <person name="Hugenholtz P."/>
            <person name="Kyrpides N.C."/>
        </authorList>
    </citation>
    <scope>NUCLEOTIDE SEQUENCE [LARGE SCALE GENOMIC DNA]</scope>
    <source>
        <strain evidence="6 7">VKM Ac-2541</strain>
    </source>
</reference>
<evidence type="ECO:0000259" key="5">
    <source>
        <dbReference type="Pfam" id="PF13657"/>
    </source>
</evidence>
<dbReference type="EMBL" id="SLWR01000004">
    <property type="protein sequence ID" value="TCO48235.1"/>
    <property type="molecule type" value="Genomic_DNA"/>
</dbReference>
<dbReference type="CDD" id="cd17808">
    <property type="entry name" value="HipA_Ec_like"/>
    <property type="match status" value="1"/>
</dbReference>
<evidence type="ECO:0000259" key="4">
    <source>
        <dbReference type="Pfam" id="PF07804"/>
    </source>
</evidence>
<dbReference type="Proteomes" id="UP000295573">
    <property type="component" value="Unassembled WGS sequence"/>
</dbReference>